<dbReference type="Pfam" id="PF10508">
    <property type="entry name" value="Proteasom_PSMB"/>
    <property type="match status" value="1"/>
</dbReference>
<sequence>MVPPSDVEEALSAFAAALNESSASSPDASILESKLSGPDGVVTALLPKLWLPQSDPNNSLSILVHLVEAYPKKYMNVAASAIRRDIEHNFDTTKMDTTAGRSNSDTQTGIATDAHAALLALCKWDNHEYHKSNTCQTLFQHLATLWKYLQQQQKDKLRESSTAQMRIAALMIDVCLLGGKEVALALSDDTGSIAANDSLDALEVLAVENKDYSMTRNDELHNGLLYLIGSSSENVEFDPINGYAALRLLTEICRVGISSSTECTTKNKFYSLLESLQGTGRSIRPSDYISLSLYHAFGEANNQKDPTECLLASAKSPFVEERLGAYNVLRAMASRGCCVRMLLLYKGEDGNSIFVEWLLNQDNEFTNEGRQAKYNIVQSLLADDNNIEGLISTKAFREMQLWMKRGPAHITTFRGIWQLSN</sequence>
<proteinExistence type="predicted"/>
<dbReference type="PANTHER" id="PTHR13554">
    <property type="entry name" value="26S PROTEASOME NON-ATPASE REGULATORY SUBUNIT 5-RELATED"/>
    <property type="match status" value="1"/>
</dbReference>
<dbReference type="GO" id="GO:0043248">
    <property type="term" value="P:proteasome assembly"/>
    <property type="evidence" value="ECO:0007669"/>
    <property type="project" value="InterPro"/>
</dbReference>
<dbReference type="InterPro" id="IPR019538">
    <property type="entry name" value="PSMD5"/>
</dbReference>
<comment type="caution">
    <text evidence="1">The sequence shown here is derived from an EMBL/GenBank/DDBJ whole genome shotgun (WGS) entry which is preliminary data.</text>
</comment>
<protein>
    <submittedName>
        <fullName evidence="1">26S proteasome subunit S5B</fullName>
    </submittedName>
</protein>
<reference evidence="1" key="1">
    <citation type="submission" date="2023-06" db="EMBL/GenBank/DDBJ databases">
        <title>Survivors Of The Sea: Transcriptome response of Skeletonema marinoi to long-term dormancy.</title>
        <authorList>
            <person name="Pinder M.I.M."/>
            <person name="Kourtchenko O."/>
            <person name="Robertson E.K."/>
            <person name="Larsson T."/>
            <person name="Maumus F."/>
            <person name="Osuna-Cruz C.M."/>
            <person name="Vancaester E."/>
            <person name="Stenow R."/>
            <person name="Vandepoele K."/>
            <person name="Ploug H."/>
            <person name="Bruchert V."/>
            <person name="Godhe A."/>
            <person name="Topel M."/>
        </authorList>
    </citation>
    <scope>NUCLEOTIDE SEQUENCE</scope>
    <source>
        <strain evidence="1">R05AC</strain>
    </source>
</reference>
<dbReference type="GO" id="GO:0000502">
    <property type="term" value="C:proteasome complex"/>
    <property type="evidence" value="ECO:0007669"/>
    <property type="project" value="UniProtKB-KW"/>
</dbReference>
<dbReference type="GO" id="GO:0005829">
    <property type="term" value="C:cytosol"/>
    <property type="evidence" value="ECO:0007669"/>
    <property type="project" value="TreeGrafter"/>
</dbReference>
<accession>A0AAD8YFT1</accession>
<name>A0AAD8YFT1_9STRA</name>
<dbReference type="AlphaFoldDB" id="A0AAD8YFT1"/>
<dbReference type="PANTHER" id="PTHR13554:SF10">
    <property type="entry name" value="26S PROTEASOME NON-ATPASE REGULATORY SUBUNIT 5"/>
    <property type="match status" value="1"/>
</dbReference>
<gene>
    <name evidence="1" type="ORF">QTG54_004389</name>
</gene>
<keyword evidence="1" id="KW-0647">Proteasome</keyword>
<keyword evidence="2" id="KW-1185">Reference proteome</keyword>
<dbReference type="Proteomes" id="UP001224775">
    <property type="component" value="Unassembled WGS sequence"/>
</dbReference>
<evidence type="ECO:0000313" key="2">
    <source>
        <dbReference type="Proteomes" id="UP001224775"/>
    </source>
</evidence>
<dbReference type="EMBL" id="JATAAI010000006">
    <property type="protein sequence ID" value="KAK1745098.1"/>
    <property type="molecule type" value="Genomic_DNA"/>
</dbReference>
<organism evidence="1 2">
    <name type="scientific">Skeletonema marinoi</name>
    <dbReference type="NCBI Taxonomy" id="267567"/>
    <lineage>
        <taxon>Eukaryota</taxon>
        <taxon>Sar</taxon>
        <taxon>Stramenopiles</taxon>
        <taxon>Ochrophyta</taxon>
        <taxon>Bacillariophyta</taxon>
        <taxon>Coscinodiscophyceae</taxon>
        <taxon>Thalassiosirophycidae</taxon>
        <taxon>Thalassiosirales</taxon>
        <taxon>Skeletonemataceae</taxon>
        <taxon>Skeletonema</taxon>
        <taxon>Skeletonema marinoi-dohrnii complex</taxon>
    </lineage>
</organism>
<evidence type="ECO:0000313" key="1">
    <source>
        <dbReference type="EMBL" id="KAK1745098.1"/>
    </source>
</evidence>